<evidence type="ECO:0000313" key="9">
    <source>
        <dbReference type="Proteomes" id="UP001165586"/>
    </source>
</evidence>
<reference evidence="8" key="1">
    <citation type="submission" date="2022-08" db="EMBL/GenBank/DDBJ databases">
        <authorList>
            <person name="Deng Y."/>
            <person name="Han X.-F."/>
            <person name="Zhang Y.-Q."/>
        </authorList>
    </citation>
    <scope>NUCLEOTIDE SEQUENCE</scope>
    <source>
        <strain evidence="8">CPCC 203386</strain>
    </source>
</reference>
<dbReference type="PANTHER" id="PTHR43098">
    <property type="entry name" value="L-ORNITHINE N(5)-MONOOXYGENASE-RELATED"/>
    <property type="match status" value="1"/>
</dbReference>
<evidence type="ECO:0000313" key="8">
    <source>
        <dbReference type="EMBL" id="MCS5736060.1"/>
    </source>
</evidence>
<keyword evidence="6" id="KW-0560">Oxidoreductase</keyword>
<name>A0ABT2H7X6_9MICO</name>
<dbReference type="PANTHER" id="PTHR43098:SF3">
    <property type="entry name" value="L-ORNITHINE N(5)-MONOOXYGENASE-RELATED"/>
    <property type="match status" value="1"/>
</dbReference>
<keyword evidence="3" id="KW-0285">Flavoprotein</keyword>
<keyword evidence="4" id="KW-0274">FAD</keyword>
<keyword evidence="9" id="KW-1185">Reference proteome</keyword>
<dbReference type="SUPFAM" id="SSF51905">
    <property type="entry name" value="FAD/NAD(P)-binding domain"/>
    <property type="match status" value="2"/>
</dbReference>
<keyword evidence="7" id="KW-0503">Monooxygenase</keyword>
<evidence type="ECO:0000256" key="7">
    <source>
        <dbReference type="ARBA" id="ARBA00023033"/>
    </source>
</evidence>
<evidence type="ECO:0000256" key="5">
    <source>
        <dbReference type="ARBA" id="ARBA00022857"/>
    </source>
</evidence>
<dbReference type="RefSeq" id="WP_259541755.1">
    <property type="nucleotide sequence ID" value="NZ_JANLCJ010000011.1"/>
</dbReference>
<dbReference type="Proteomes" id="UP001165586">
    <property type="component" value="Unassembled WGS sequence"/>
</dbReference>
<comment type="similarity">
    <text evidence="2">Belongs to the FAD-binding monooxygenase family.</text>
</comment>
<protein>
    <submittedName>
        <fullName evidence="8">NAD(P)/FAD-dependent oxidoreductase</fullName>
    </submittedName>
</protein>
<dbReference type="EMBL" id="JANLCJ010000011">
    <property type="protein sequence ID" value="MCS5736060.1"/>
    <property type="molecule type" value="Genomic_DNA"/>
</dbReference>
<evidence type="ECO:0000256" key="6">
    <source>
        <dbReference type="ARBA" id="ARBA00023002"/>
    </source>
</evidence>
<dbReference type="InterPro" id="IPR036188">
    <property type="entry name" value="FAD/NAD-bd_sf"/>
</dbReference>
<evidence type="ECO:0000256" key="4">
    <source>
        <dbReference type="ARBA" id="ARBA00022827"/>
    </source>
</evidence>
<evidence type="ECO:0000256" key="3">
    <source>
        <dbReference type="ARBA" id="ARBA00022630"/>
    </source>
</evidence>
<dbReference type="PRINTS" id="PR00411">
    <property type="entry name" value="PNDRDTASEI"/>
</dbReference>
<gene>
    <name evidence="8" type="ORF">N1032_20165</name>
</gene>
<evidence type="ECO:0000256" key="1">
    <source>
        <dbReference type="ARBA" id="ARBA00001974"/>
    </source>
</evidence>
<sequence length="556" mass="61660">MSAESHNDVDVEVLVIGAGVVGIYALYRAIDAGFTAQALEAGDGVGGVWYWNRYPAARFDSESYTYGYIFSKELFDEWRWKEEFATQPEIESYLNFVVDRFGLRSSIRTGQRVVSAAFDDDAGHWVVTTGTGDVVRARWVISATGGLSVPHYPEIDGLETFEGEGHHTGAWPHTPIDFTGKRVAIIGNGPSGAQLLPAIVDVVEQVDLYQRTPTWTTPLNNAPLSDERFTWLQQNFDEVVRILSTSPSGFLHTPAGKFSTDDTPEERREFYEKIWTSPGFAKLTANYYDMTTNREVNLEFCEFLAEKIRGIVDDPVTAERLIPKDHLFGAKRPPFVSGYFESFNKPNASLIALRETPILRIDATGIETTEGHRDYDIIAYATGFDFGTGALTRMGVTGREGLDLSTDWEDGPTDFGGFSAHLLPNFFFPGGPHGAGGGNYPRYSQDQIDWIFDTLDYARSNGYDRFEPTAAQQEAWMTMIETLAPRSIFSAEHSHYYGANVEGKVRKFLLNPGGRAKLHEMLDEVSSTADYGGAFTPAREIVAAGFTTESTSGDAR</sequence>
<comment type="caution">
    <text evidence="8">The sequence shown here is derived from an EMBL/GenBank/DDBJ whole genome shotgun (WGS) entry which is preliminary data.</text>
</comment>
<accession>A0ABT2H7X6</accession>
<comment type="cofactor">
    <cofactor evidence="1">
        <name>FAD</name>
        <dbReference type="ChEBI" id="CHEBI:57692"/>
    </cofactor>
</comment>
<dbReference type="Pfam" id="PF13738">
    <property type="entry name" value="Pyr_redox_3"/>
    <property type="match status" value="1"/>
</dbReference>
<keyword evidence="5" id="KW-0521">NADP</keyword>
<organism evidence="8 9">
    <name type="scientific">Herbiconiux daphne</name>
    <dbReference type="NCBI Taxonomy" id="2970914"/>
    <lineage>
        <taxon>Bacteria</taxon>
        <taxon>Bacillati</taxon>
        <taxon>Actinomycetota</taxon>
        <taxon>Actinomycetes</taxon>
        <taxon>Micrococcales</taxon>
        <taxon>Microbacteriaceae</taxon>
        <taxon>Herbiconiux</taxon>
    </lineage>
</organism>
<dbReference type="Gene3D" id="3.50.50.60">
    <property type="entry name" value="FAD/NAD(P)-binding domain"/>
    <property type="match status" value="2"/>
</dbReference>
<dbReference type="InterPro" id="IPR050775">
    <property type="entry name" value="FAD-binding_Monooxygenases"/>
</dbReference>
<proteinExistence type="inferred from homology"/>
<evidence type="ECO:0000256" key="2">
    <source>
        <dbReference type="ARBA" id="ARBA00010139"/>
    </source>
</evidence>